<gene>
    <name evidence="6" type="primary">icc</name>
    <name evidence="6" type="ordered locus">RSp0534</name>
</gene>
<dbReference type="EMBL" id="AL646053">
    <property type="protein sequence ID" value="CAD17685.1"/>
    <property type="molecule type" value="Genomic_DNA"/>
</dbReference>
<dbReference type="InterPro" id="IPR029052">
    <property type="entry name" value="Metallo-depent_PP-like"/>
</dbReference>
<evidence type="ECO:0000259" key="5">
    <source>
        <dbReference type="Pfam" id="PF00149"/>
    </source>
</evidence>
<evidence type="ECO:0000256" key="4">
    <source>
        <dbReference type="ARBA" id="ARBA00025742"/>
    </source>
</evidence>
<dbReference type="GO" id="GO:0046872">
    <property type="term" value="F:metal ion binding"/>
    <property type="evidence" value="ECO:0007669"/>
    <property type="project" value="UniProtKB-KW"/>
</dbReference>
<evidence type="ECO:0000313" key="7">
    <source>
        <dbReference type="Proteomes" id="UP000001436"/>
    </source>
</evidence>
<dbReference type="STRING" id="267608.RSp0534"/>
<dbReference type="AlphaFoldDB" id="Q8XSE2"/>
<dbReference type="Gene3D" id="3.60.21.10">
    <property type="match status" value="1"/>
</dbReference>
<evidence type="ECO:0000256" key="3">
    <source>
        <dbReference type="ARBA" id="ARBA00023004"/>
    </source>
</evidence>
<protein>
    <submittedName>
        <fullName evidence="6">Cog1409, predicted phosphohydrolases / metallophosphoesterase protein</fullName>
    </submittedName>
</protein>
<dbReference type="InterPro" id="IPR050884">
    <property type="entry name" value="CNP_phosphodiesterase-III"/>
</dbReference>
<evidence type="ECO:0000313" key="6">
    <source>
        <dbReference type="EMBL" id="CAD17685.1"/>
    </source>
</evidence>
<dbReference type="PANTHER" id="PTHR42988">
    <property type="entry name" value="PHOSPHOHYDROLASE"/>
    <property type="match status" value="1"/>
</dbReference>
<dbReference type="InterPro" id="IPR004843">
    <property type="entry name" value="Calcineurin-like_PHP"/>
</dbReference>
<dbReference type="Pfam" id="PF00149">
    <property type="entry name" value="Metallophos"/>
    <property type="match status" value="1"/>
</dbReference>
<proteinExistence type="inferred from homology"/>
<name>Q8XSE2_RALN1</name>
<dbReference type="SUPFAM" id="SSF56300">
    <property type="entry name" value="Metallo-dependent phosphatases"/>
    <property type="match status" value="1"/>
</dbReference>
<keyword evidence="7" id="KW-1185">Reference proteome</keyword>
<dbReference type="PANTHER" id="PTHR42988:SF2">
    <property type="entry name" value="CYCLIC NUCLEOTIDE PHOSPHODIESTERASE CBUA0032-RELATED"/>
    <property type="match status" value="1"/>
</dbReference>
<keyword evidence="3" id="KW-0408">Iron</keyword>
<dbReference type="HOGENOM" id="CLU_070320_0_0_4"/>
<dbReference type="KEGG" id="rso:RSp0534"/>
<accession>Q8XSE2</accession>
<organism evidence="6 7">
    <name type="scientific">Ralstonia nicotianae (strain ATCC BAA-1114 / GMI1000)</name>
    <name type="common">Ralstonia solanacearum</name>
    <dbReference type="NCBI Taxonomy" id="267608"/>
    <lineage>
        <taxon>Bacteria</taxon>
        <taxon>Pseudomonadati</taxon>
        <taxon>Pseudomonadota</taxon>
        <taxon>Betaproteobacteria</taxon>
        <taxon>Burkholderiales</taxon>
        <taxon>Burkholderiaceae</taxon>
        <taxon>Ralstonia</taxon>
        <taxon>Ralstonia solanacearum species complex</taxon>
    </lineage>
</organism>
<dbReference type="eggNOG" id="COG1409">
    <property type="taxonomic scope" value="Bacteria"/>
</dbReference>
<feature type="domain" description="Calcineurin-like phosphoesterase" evidence="5">
    <location>
        <begin position="34"/>
        <end position="226"/>
    </location>
</feature>
<keyword evidence="2" id="KW-0378">Hydrolase</keyword>
<keyword evidence="1" id="KW-0479">Metal-binding</keyword>
<evidence type="ECO:0000256" key="2">
    <source>
        <dbReference type="ARBA" id="ARBA00022801"/>
    </source>
</evidence>
<comment type="similarity">
    <text evidence="4">Belongs to the cyclic nucleotide phosphodiesterase class-III family.</text>
</comment>
<dbReference type="Proteomes" id="UP000001436">
    <property type="component" value="Plasmid pGMI1000MP"/>
</dbReference>
<sequence>MRFIQSLLVLNEGDAALDRAMVEMTAARGNKTVTVVQITDPHLFADRDSELMGYRTYPMLSKTIDAIRGHDFRPDACFLTGDISQDESADSYELARFELERLGIPVFWIPGNHDDRGRAEAVFGQSERIHRLSKLTTADWDFIHLETCRRGADEGYLSDPDFERFVSDVEASAGAGKQIAVVMHHHPVPTQTPLLDGYMLQDGERLLSFLDDQRQVRLVICGHVHGDYQLQYGSQTIEVCPATCFQWEKGTRTAKAEDWRGFRIFEFSSAGYQSTLISV</sequence>
<evidence type="ECO:0000256" key="1">
    <source>
        <dbReference type="ARBA" id="ARBA00022723"/>
    </source>
</evidence>
<dbReference type="EnsemblBacteria" id="CAD17685">
    <property type="protein sequence ID" value="CAD17685"/>
    <property type="gene ID" value="RSp0534"/>
</dbReference>
<geneLocation type="plasmid" evidence="7">
    <name>megaplasmid Rsp</name>
</geneLocation>
<dbReference type="GO" id="GO:0016787">
    <property type="term" value="F:hydrolase activity"/>
    <property type="evidence" value="ECO:0007669"/>
    <property type="project" value="UniProtKB-KW"/>
</dbReference>
<reference evidence="6 7" key="1">
    <citation type="journal article" date="2002" name="Nature">
        <title>Genome sequence of the plant pathogen Ralstonia solanacearum.</title>
        <authorList>
            <person name="Salanoubat M."/>
            <person name="Genin S."/>
            <person name="Artiguenave F."/>
            <person name="Gouzy J."/>
            <person name="Mangenot S."/>
            <person name="Arlat M."/>
            <person name="Billault A."/>
            <person name="Brottier P."/>
            <person name="Camus J.C."/>
            <person name="Cattolico L."/>
            <person name="Chandler M."/>
            <person name="Choisne N."/>
            <person name="Claudel-Renard C."/>
            <person name="Cunnac S."/>
            <person name="Demange N."/>
            <person name="Gaspin C."/>
            <person name="Lavie M."/>
            <person name="Moisan A."/>
            <person name="Robert C."/>
            <person name="Saurin W."/>
            <person name="Schiex T."/>
            <person name="Siguier P."/>
            <person name="Thebault P."/>
            <person name="Whalen M."/>
            <person name="Wincker P."/>
            <person name="Levy M."/>
            <person name="Weissenbach J."/>
            <person name="Boucher C.A."/>
        </authorList>
    </citation>
    <scope>NUCLEOTIDE SEQUENCE [LARGE SCALE GENOMIC DNA]</scope>
    <source>
        <strain evidence="7">ATCC BAA-1114 / GMI1000</strain>
    </source>
</reference>